<dbReference type="PROSITE" id="PS50056">
    <property type="entry name" value="TYR_PHOSPHATASE_2"/>
    <property type="match status" value="1"/>
</dbReference>
<gene>
    <name evidence="3" type="ORF">CAMP_LOCUS6298</name>
</gene>
<accession>A0A9P1IGH2</accession>
<sequence>MLQIFLIGSAFGYSMIGCSKKKKIAGPVKKNELLKKEVEKTVKKEESVKQPEVKLEPPIVNSSSKKSRKIEKIEEIEPISLYRNEKPVAINPDGYKFFLEMFAKTFKTTLPFEKEGNVAVGFNIATSDKMYKRPTFKAFDANPTLNRYKKPKCMDSSRVVLENRKTDYINASWLVCDVSEYRGKNILTQGPLPNTIPDFWAMIYQEKVEYIVMFCSFIENGVEQCAQYYPTKEGDEKYDNFEVKYVRKEKDPMEGVTWTVLHLFDKNSNESKPRRVNHINVSWWPENTAPDDPKLTIELYKWLINKNESHIPMVFHCNNGIGRSATFASIYFILRLDIEAWDEVYYGEGISFILLLNIRKVRHDALESPLQTTFFYCCLLEYFIQEGKLERSEKVDKFMSDYKKYAQEVRECVRTNKPIPIDIFK</sequence>
<dbReference type="InterPro" id="IPR029021">
    <property type="entry name" value="Prot-tyrosine_phosphatase-like"/>
</dbReference>
<dbReference type="PANTHER" id="PTHR46163:SF10">
    <property type="entry name" value="PROTEIN-TYROSINE PHOSPHATASE-RELATED"/>
    <property type="match status" value="1"/>
</dbReference>
<dbReference type="PANTHER" id="PTHR46163">
    <property type="entry name" value="TYROSINE-PROTEIN PHOSPHATASE-RELATED"/>
    <property type="match status" value="1"/>
</dbReference>
<dbReference type="SMART" id="SM00194">
    <property type="entry name" value="PTPc"/>
    <property type="match status" value="1"/>
</dbReference>
<evidence type="ECO:0000313" key="3">
    <source>
        <dbReference type="EMBL" id="CAI5443661.1"/>
    </source>
</evidence>
<dbReference type="AlphaFoldDB" id="A0A9P1IGH2"/>
<proteinExistence type="predicted"/>
<dbReference type="InterPro" id="IPR003595">
    <property type="entry name" value="Tyr_Pase_cat"/>
</dbReference>
<evidence type="ECO:0000313" key="4">
    <source>
        <dbReference type="Proteomes" id="UP001152747"/>
    </source>
</evidence>
<protein>
    <submittedName>
        <fullName evidence="3">Uncharacterized protein</fullName>
    </submittedName>
</protein>
<name>A0A9P1IGH2_9PELO</name>
<evidence type="ECO:0000259" key="2">
    <source>
        <dbReference type="PROSITE" id="PS50056"/>
    </source>
</evidence>
<dbReference type="CDD" id="cd00047">
    <property type="entry name" value="PTPc"/>
    <property type="match status" value="1"/>
</dbReference>
<dbReference type="EMBL" id="CANHGI010000002">
    <property type="protein sequence ID" value="CAI5443661.1"/>
    <property type="molecule type" value="Genomic_DNA"/>
</dbReference>
<dbReference type="PRINTS" id="PR00700">
    <property type="entry name" value="PRTYPHPHTASE"/>
</dbReference>
<keyword evidence="4" id="KW-1185">Reference proteome</keyword>
<dbReference type="Proteomes" id="UP001152747">
    <property type="component" value="Unassembled WGS sequence"/>
</dbReference>
<dbReference type="GO" id="GO:0004725">
    <property type="term" value="F:protein tyrosine phosphatase activity"/>
    <property type="evidence" value="ECO:0007669"/>
    <property type="project" value="InterPro"/>
</dbReference>
<dbReference type="OrthoDB" id="6058203at2759"/>
<reference evidence="3" key="1">
    <citation type="submission" date="2022-11" db="EMBL/GenBank/DDBJ databases">
        <authorList>
            <person name="Kikuchi T."/>
        </authorList>
    </citation>
    <scope>NUCLEOTIDE SEQUENCE</scope>
    <source>
        <strain evidence="3">PS1010</strain>
    </source>
</reference>
<feature type="domain" description="Tyrosine-protein phosphatase" evidence="1">
    <location>
        <begin position="142"/>
        <end position="382"/>
    </location>
</feature>
<dbReference type="SMART" id="SM00404">
    <property type="entry name" value="PTPc_motif"/>
    <property type="match status" value="1"/>
</dbReference>
<comment type="caution">
    <text evidence="3">The sequence shown here is derived from an EMBL/GenBank/DDBJ whole genome shotgun (WGS) entry which is preliminary data.</text>
</comment>
<feature type="domain" description="Tyrosine specific protein phosphatases" evidence="2">
    <location>
        <begin position="294"/>
        <end position="373"/>
    </location>
</feature>
<evidence type="ECO:0000259" key="1">
    <source>
        <dbReference type="PROSITE" id="PS50055"/>
    </source>
</evidence>
<dbReference type="SUPFAM" id="SSF52799">
    <property type="entry name" value="(Phosphotyrosine protein) phosphatases II"/>
    <property type="match status" value="1"/>
</dbReference>
<dbReference type="InterPro" id="IPR052782">
    <property type="entry name" value="Oocyte-zygote_transition_reg"/>
</dbReference>
<dbReference type="PROSITE" id="PS50055">
    <property type="entry name" value="TYR_PHOSPHATASE_PTP"/>
    <property type="match status" value="1"/>
</dbReference>
<dbReference type="PROSITE" id="PS00383">
    <property type="entry name" value="TYR_PHOSPHATASE_1"/>
    <property type="match status" value="1"/>
</dbReference>
<dbReference type="InterPro" id="IPR016130">
    <property type="entry name" value="Tyr_Pase_AS"/>
</dbReference>
<dbReference type="InterPro" id="IPR000242">
    <property type="entry name" value="PTP_cat"/>
</dbReference>
<dbReference type="InterPro" id="IPR000387">
    <property type="entry name" value="Tyr_Pase_dom"/>
</dbReference>
<dbReference type="Gene3D" id="3.90.190.10">
    <property type="entry name" value="Protein tyrosine phosphatase superfamily"/>
    <property type="match status" value="1"/>
</dbReference>
<organism evidence="3 4">
    <name type="scientific">Caenorhabditis angaria</name>
    <dbReference type="NCBI Taxonomy" id="860376"/>
    <lineage>
        <taxon>Eukaryota</taxon>
        <taxon>Metazoa</taxon>
        <taxon>Ecdysozoa</taxon>
        <taxon>Nematoda</taxon>
        <taxon>Chromadorea</taxon>
        <taxon>Rhabditida</taxon>
        <taxon>Rhabditina</taxon>
        <taxon>Rhabditomorpha</taxon>
        <taxon>Rhabditoidea</taxon>
        <taxon>Rhabditidae</taxon>
        <taxon>Peloderinae</taxon>
        <taxon>Caenorhabditis</taxon>
    </lineage>
</organism>
<dbReference type="Pfam" id="PF00102">
    <property type="entry name" value="Y_phosphatase"/>
    <property type="match status" value="1"/>
</dbReference>